<proteinExistence type="predicted"/>
<reference evidence="1" key="1">
    <citation type="submission" date="2020-04" db="EMBL/GenBank/DDBJ databases">
        <authorList>
            <person name="Chiriac C."/>
            <person name="Salcher M."/>
            <person name="Ghai R."/>
            <person name="Kavagutti S V."/>
        </authorList>
    </citation>
    <scope>NUCLEOTIDE SEQUENCE</scope>
</reference>
<evidence type="ECO:0000313" key="1">
    <source>
        <dbReference type="EMBL" id="CAB4137312.1"/>
    </source>
</evidence>
<organism evidence="1">
    <name type="scientific">uncultured Caudovirales phage</name>
    <dbReference type="NCBI Taxonomy" id="2100421"/>
    <lineage>
        <taxon>Viruses</taxon>
        <taxon>Duplodnaviria</taxon>
        <taxon>Heunggongvirae</taxon>
        <taxon>Uroviricota</taxon>
        <taxon>Caudoviricetes</taxon>
        <taxon>Peduoviridae</taxon>
        <taxon>Maltschvirus</taxon>
        <taxon>Maltschvirus maltsch</taxon>
    </lineage>
</organism>
<accession>A0A6J5LU58</accession>
<dbReference type="EMBL" id="LR796341">
    <property type="protein sequence ID" value="CAB4137312.1"/>
    <property type="molecule type" value="Genomic_DNA"/>
</dbReference>
<gene>
    <name evidence="1" type="ORF">UFOVP328_17</name>
</gene>
<name>A0A6J5LU58_9CAUD</name>
<protein>
    <submittedName>
        <fullName evidence="1">Uncharacterized protein</fullName>
    </submittedName>
</protein>
<sequence>MTHSVLIYDITAGDAVDLKNHLTVDWGLVDGRDFTWSWYPTTLDEFSYFTETPAHVEFRFQDQSTATFFQLKYSK</sequence>